<protein>
    <submittedName>
        <fullName evidence="2">Uncharacterized protein</fullName>
    </submittedName>
</protein>
<dbReference type="EMBL" id="PP542043">
    <property type="protein sequence ID" value="XDO02209.1"/>
    <property type="molecule type" value="Genomic_DNA"/>
</dbReference>
<proteinExistence type="predicted"/>
<reference evidence="2" key="1">
    <citation type="submission" date="2024-03" db="EMBL/GenBank/DDBJ databases">
        <title>Eukaryotic viruses encode the ribosomal protein eL40.</title>
        <authorList>
            <person name="Thomy J."/>
            <person name="Schvarcz C.R."/>
            <person name="McBeain K.A."/>
            <person name="Edwards K.F."/>
            <person name="Steward G.F."/>
        </authorList>
    </citation>
    <scope>NUCLEOTIDE SEQUENCE</scope>
    <source>
        <strain evidence="2">FloV-SA2</strain>
    </source>
</reference>
<keyword evidence="1" id="KW-0472">Membrane</keyword>
<organism evidence="2">
    <name type="scientific">Florenciella sp. virus SA2</name>
    <dbReference type="NCBI Taxonomy" id="3240092"/>
    <lineage>
        <taxon>Viruses</taxon>
    </lineage>
</organism>
<gene>
    <name evidence="2" type="ORF">FloV-SA2_00391</name>
</gene>
<keyword evidence="1" id="KW-0812">Transmembrane</keyword>
<evidence type="ECO:0000313" key="2">
    <source>
        <dbReference type="EMBL" id="XDO02209.1"/>
    </source>
</evidence>
<sequence>MINLKNIIIFICICIFLHFVLYVFNVDFFEIFNVFDKKNNNNQVDLDDKIEIDNTILELENSIQELKDINI</sequence>
<feature type="transmembrane region" description="Helical" evidence="1">
    <location>
        <begin position="7"/>
        <end position="24"/>
    </location>
</feature>
<name>A0AB39JF26_9VIRU</name>
<accession>A0AB39JF26</accession>
<evidence type="ECO:0000256" key="1">
    <source>
        <dbReference type="SAM" id="Phobius"/>
    </source>
</evidence>
<keyword evidence="1" id="KW-1133">Transmembrane helix</keyword>